<gene>
    <name evidence="4" type="ORF">EYR15_14485</name>
</gene>
<evidence type="ECO:0000256" key="2">
    <source>
        <dbReference type="SAM" id="MobiDB-lite"/>
    </source>
</evidence>
<dbReference type="EMBL" id="SIUB01000008">
    <property type="protein sequence ID" value="TBN48279.1"/>
    <property type="molecule type" value="Genomic_DNA"/>
</dbReference>
<keyword evidence="1 3" id="KW-0732">Signal</keyword>
<name>A0A4Q9GH17_9HYPH</name>
<feature type="region of interest" description="Disordered" evidence="2">
    <location>
        <begin position="26"/>
        <end position="47"/>
    </location>
</feature>
<comment type="caution">
    <text evidence="4">The sequence shown here is derived from an EMBL/GenBank/DDBJ whole genome shotgun (WGS) entry which is preliminary data.</text>
</comment>
<evidence type="ECO:0000256" key="1">
    <source>
        <dbReference type="ARBA" id="ARBA00022729"/>
    </source>
</evidence>
<dbReference type="Proteomes" id="UP000291613">
    <property type="component" value="Unassembled WGS sequence"/>
</dbReference>
<dbReference type="OrthoDB" id="9800501at2"/>
<dbReference type="Pfam" id="PF03548">
    <property type="entry name" value="LolA"/>
    <property type="match status" value="1"/>
</dbReference>
<protein>
    <submittedName>
        <fullName evidence="4">Outer membrane lipoprotein carrier protein LolA</fullName>
    </submittedName>
</protein>
<sequence>MTLRRSAAAFAILSALAAAPAAAQSASGAPADVPPPPQAQPAAGNRGVPVNQLDAAQRATLQRVNAYFNSIQDLTASFEQTGPDGSRSVGKLYLSRPGKIRFQYAPPSPLEIVSNGNTVVVKNRKLATQENWPLSQTPLRVLLSANIDLMKDTDVIGVYQEPDMVSVVLIQKNAIGGAAQIQLLFSGQNYELRQWTVTDAQGMDTSVVLSDLNPQAKIDPGVFRVQAPSGTRGPGGGR</sequence>
<feature type="chain" id="PRO_5020267778" evidence="3">
    <location>
        <begin position="24"/>
        <end position="238"/>
    </location>
</feature>
<dbReference type="PANTHER" id="PTHR35869">
    <property type="entry name" value="OUTER-MEMBRANE LIPOPROTEIN CARRIER PROTEIN"/>
    <property type="match status" value="1"/>
</dbReference>
<dbReference type="Gene3D" id="2.50.20.10">
    <property type="entry name" value="Lipoprotein localisation LolA/LolB/LppX"/>
    <property type="match status" value="1"/>
</dbReference>
<evidence type="ECO:0000256" key="3">
    <source>
        <dbReference type="SAM" id="SignalP"/>
    </source>
</evidence>
<dbReference type="RefSeq" id="WP_131004283.1">
    <property type="nucleotide sequence ID" value="NZ_JBHSZR010000011.1"/>
</dbReference>
<reference evidence="4 5" key="1">
    <citation type="submission" date="2019-02" db="EMBL/GenBank/DDBJ databases">
        <title>Hansschlegelia quercus sp. nov., a novel methylotrophic bacterium from buds of oak (Quercus robur L.).</title>
        <authorList>
            <person name="Agafonova N.V."/>
            <person name="Kaparullina E.N."/>
            <person name="Grouzdev D.S."/>
            <person name="Doronina N.V."/>
        </authorList>
    </citation>
    <scope>NUCLEOTIDE SEQUENCE [LARGE SCALE GENOMIC DNA]</scope>
    <source>
        <strain evidence="4 5">Dub</strain>
    </source>
</reference>
<dbReference type="InterPro" id="IPR004564">
    <property type="entry name" value="OM_lipoprot_carrier_LolA-like"/>
</dbReference>
<dbReference type="AlphaFoldDB" id="A0A4Q9GH17"/>
<evidence type="ECO:0000313" key="5">
    <source>
        <dbReference type="Proteomes" id="UP000291613"/>
    </source>
</evidence>
<keyword evidence="4" id="KW-0449">Lipoprotein</keyword>
<proteinExistence type="predicted"/>
<evidence type="ECO:0000313" key="4">
    <source>
        <dbReference type="EMBL" id="TBN48279.1"/>
    </source>
</evidence>
<organism evidence="4 5">
    <name type="scientific">Hansschlegelia quercus</name>
    <dbReference type="NCBI Taxonomy" id="2528245"/>
    <lineage>
        <taxon>Bacteria</taxon>
        <taxon>Pseudomonadati</taxon>
        <taxon>Pseudomonadota</taxon>
        <taxon>Alphaproteobacteria</taxon>
        <taxon>Hyphomicrobiales</taxon>
        <taxon>Methylopilaceae</taxon>
        <taxon>Hansschlegelia</taxon>
    </lineage>
</organism>
<keyword evidence="5" id="KW-1185">Reference proteome</keyword>
<dbReference type="SUPFAM" id="SSF89392">
    <property type="entry name" value="Prokaryotic lipoproteins and lipoprotein localization factors"/>
    <property type="match status" value="1"/>
</dbReference>
<dbReference type="InterPro" id="IPR029046">
    <property type="entry name" value="LolA/LolB/LppX"/>
</dbReference>
<dbReference type="CDD" id="cd16325">
    <property type="entry name" value="LolA"/>
    <property type="match status" value="1"/>
</dbReference>
<dbReference type="PANTHER" id="PTHR35869:SF1">
    <property type="entry name" value="OUTER-MEMBRANE LIPOPROTEIN CARRIER PROTEIN"/>
    <property type="match status" value="1"/>
</dbReference>
<accession>A0A4Q9GH17</accession>
<feature type="signal peptide" evidence="3">
    <location>
        <begin position="1"/>
        <end position="23"/>
    </location>
</feature>